<protein>
    <submittedName>
        <fullName evidence="3">Oxidoreductase</fullName>
    </submittedName>
</protein>
<dbReference type="CDD" id="cd05289">
    <property type="entry name" value="MDR_like_2"/>
    <property type="match status" value="1"/>
</dbReference>
<dbReference type="Pfam" id="PF13602">
    <property type="entry name" value="ADH_zinc_N_2"/>
    <property type="match status" value="1"/>
</dbReference>
<dbReference type="PANTHER" id="PTHR44154:SF1">
    <property type="entry name" value="QUINONE OXIDOREDUCTASE"/>
    <property type="match status" value="1"/>
</dbReference>
<keyword evidence="1" id="KW-0521">NADP</keyword>
<feature type="domain" description="Enoyl reductase (ER)" evidence="2">
    <location>
        <begin position="10"/>
        <end position="297"/>
    </location>
</feature>
<accession>A0A917BMA6</accession>
<name>A0A917BMA6_9ACTN</name>
<dbReference type="AlphaFoldDB" id="A0A917BMA6"/>
<reference evidence="3" key="2">
    <citation type="submission" date="2020-09" db="EMBL/GenBank/DDBJ databases">
        <authorList>
            <person name="Sun Q."/>
            <person name="Zhou Y."/>
        </authorList>
    </citation>
    <scope>NUCLEOTIDE SEQUENCE</scope>
    <source>
        <strain evidence="3">CGMCC 1.16067</strain>
    </source>
</reference>
<reference evidence="3" key="1">
    <citation type="journal article" date="2014" name="Int. J. Syst. Evol. Microbiol.">
        <title>Complete genome sequence of Corynebacterium casei LMG S-19264T (=DSM 44701T), isolated from a smear-ripened cheese.</title>
        <authorList>
            <consortium name="US DOE Joint Genome Institute (JGI-PGF)"/>
            <person name="Walter F."/>
            <person name="Albersmeier A."/>
            <person name="Kalinowski J."/>
            <person name="Ruckert C."/>
        </authorList>
    </citation>
    <scope>NUCLEOTIDE SEQUENCE</scope>
    <source>
        <strain evidence="3">CGMCC 1.16067</strain>
    </source>
</reference>
<dbReference type="SMART" id="SM00829">
    <property type="entry name" value="PKS_ER"/>
    <property type="match status" value="1"/>
</dbReference>
<evidence type="ECO:0000256" key="1">
    <source>
        <dbReference type="ARBA" id="ARBA00022857"/>
    </source>
</evidence>
<sequence length="300" mass="30606">MRAVRYHEYGPADVMRIEEAPDPVLAPGAVLVRVEAVSVNPIDWKLRAGLARDVVPLDFPVVPGRDAAGVVQAVGEGVTDVAVGDRVFGLGGVQDTYAELAVLTAYAPVPAQWSANEAASAGLAPATAMGALTALGDIAGRTLLVEGGAGAVGAAVVALAVARGARVVGTARVSEHAVVEQLGGVPVEYGDGLADRVASVASGGVDLVVDTAASGSLAELVRIAGGPEHVVTVADQQRAAGLGVTEVWAENRSEWLRAAVDLADRYTPRVARELPWAEAAEAHRIAERGSTGGKIVLTVR</sequence>
<dbReference type="Gene3D" id="3.40.50.720">
    <property type="entry name" value="NAD(P)-binding Rossmann-like Domain"/>
    <property type="match status" value="1"/>
</dbReference>
<dbReference type="Pfam" id="PF08240">
    <property type="entry name" value="ADH_N"/>
    <property type="match status" value="1"/>
</dbReference>
<dbReference type="InterPro" id="IPR036291">
    <property type="entry name" value="NAD(P)-bd_dom_sf"/>
</dbReference>
<dbReference type="InterPro" id="IPR051603">
    <property type="entry name" value="Zinc-ADH_QOR/CCCR"/>
</dbReference>
<dbReference type="InterPro" id="IPR013154">
    <property type="entry name" value="ADH-like_N"/>
</dbReference>
<evidence type="ECO:0000313" key="3">
    <source>
        <dbReference type="EMBL" id="GGF51384.1"/>
    </source>
</evidence>
<dbReference type="SUPFAM" id="SSF51735">
    <property type="entry name" value="NAD(P)-binding Rossmann-fold domains"/>
    <property type="match status" value="1"/>
</dbReference>
<dbReference type="Proteomes" id="UP000649179">
    <property type="component" value="Unassembled WGS sequence"/>
</dbReference>
<dbReference type="EMBL" id="BMKQ01000001">
    <property type="protein sequence ID" value="GGF51384.1"/>
    <property type="molecule type" value="Genomic_DNA"/>
</dbReference>
<dbReference type="GO" id="GO:0016491">
    <property type="term" value="F:oxidoreductase activity"/>
    <property type="evidence" value="ECO:0007669"/>
    <property type="project" value="InterPro"/>
</dbReference>
<dbReference type="SUPFAM" id="SSF50129">
    <property type="entry name" value="GroES-like"/>
    <property type="match status" value="1"/>
</dbReference>
<dbReference type="InterPro" id="IPR011032">
    <property type="entry name" value="GroES-like_sf"/>
</dbReference>
<comment type="caution">
    <text evidence="3">The sequence shown here is derived from an EMBL/GenBank/DDBJ whole genome shotgun (WGS) entry which is preliminary data.</text>
</comment>
<organism evidence="3 4">
    <name type="scientific">Marmoricola endophyticus</name>
    <dbReference type="NCBI Taxonomy" id="2040280"/>
    <lineage>
        <taxon>Bacteria</taxon>
        <taxon>Bacillati</taxon>
        <taxon>Actinomycetota</taxon>
        <taxon>Actinomycetes</taxon>
        <taxon>Propionibacteriales</taxon>
        <taxon>Nocardioidaceae</taxon>
        <taxon>Marmoricola</taxon>
    </lineage>
</organism>
<dbReference type="PANTHER" id="PTHR44154">
    <property type="entry name" value="QUINONE OXIDOREDUCTASE"/>
    <property type="match status" value="1"/>
</dbReference>
<dbReference type="RefSeq" id="WP_188780221.1">
    <property type="nucleotide sequence ID" value="NZ_BMKQ01000001.1"/>
</dbReference>
<proteinExistence type="predicted"/>
<gene>
    <name evidence="3" type="ORF">GCM10011519_26750</name>
</gene>
<dbReference type="Gene3D" id="3.90.180.10">
    <property type="entry name" value="Medium-chain alcohol dehydrogenases, catalytic domain"/>
    <property type="match status" value="1"/>
</dbReference>
<dbReference type="InterPro" id="IPR020843">
    <property type="entry name" value="ER"/>
</dbReference>
<keyword evidence="4" id="KW-1185">Reference proteome</keyword>
<evidence type="ECO:0000259" key="2">
    <source>
        <dbReference type="SMART" id="SM00829"/>
    </source>
</evidence>
<evidence type="ECO:0000313" key="4">
    <source>
        <dbReference type="Proteomes" id="UP000649179"/>
    </source>
</evidence>